<dbReference type="GO" id="GO:0016853">
    <property type="term" value="F:isomerase activity"/>
    <property type="evidence" value="ECO:0007669"/>
    <property type="project" value="UniProtKB-ARBA"/>
</dbReference>
<dbReference type="Proteomes" id="UP000284676">
    <property type="component" value="Unassembled WGS sequence"/>
</dbReference>
<proteinExistence type="inferred from homology"/>
<dbReference type="InterPro" id="IPR051121">
    <property type="entry name" value="FAH"/>
</dbReference>
<evidence type="ECO:0000259" key="3">
    <source>
        <dbReference type="Pfam" id="PF01557"/>
    </source>
</evidence>
<keyword evidence="2" id="KW-0479">Metal-binding</keyword>
<evidence type="ECO:0000256" key="2">
    <source>
        <dbReference type="ARBA" id="ARBA00022723"/>
    </source>
</evidence>
<reference evidence="4 5" key="1">
    <citation type="submission" date="2018-08" db="EMBL/GenBank/DDBJ databases">
        <title>A genome reference for cultivated species of the human gut microbiota.</title>
        <authorList>
            <person name="Zou Y."/>
            <person name="Xue W."/>
            <person name="Luo G."/>
        </authorList>
    </citation>
    <scope>NUCLEOTIDE SEQUENCE [LARGE SCALE GENOMIC DNA]</scope>
    <source>
        <strain evidence="4 5">AM25-1</strain>
    </source>
</reference>
<dbReference type="Gene3D" id="3.90.850.10">
    <property type="entry name" value="Fumarylacetoacetase-like, C-terminal domain"/>
    <property type="match status" value="1"/>
</dbReference>
<comment type="similarity">
    <text evidence="1">Belongs to the FAH family.</text>
</comment>
<organism evidence="4 5">
    <name type="scientific">Fusobacterium mortiferum</name>
    <dbReference type="NCBI Taxonomy" id="850"/>
    <lineage>
        <taxon>Bacteria</taxon>
        <taxon>Fusobacteriati</taxon>
        <taxon>Fusobacteriota</taxon>
        <taxon>Fusobacteriia</taxon>
        <taxon>Fusobacteriales</taxon>
        <taxon>Fusobacteriaceae</taxon>
        <taxon>Fusobacterium</taxon>
    </lineage>
</organism>
<evidence type="ECO:0000313" key="5">
    <source>
        <dbReference type="Proteomes" id="UP000284676"/>
    </source>
</evidence>
<dbReference type="InterPro" id="IPR011234">
    <property type="entry name" value="Fumarylacetoacetase-like_C"/>
</dbReference>
<keyword evidence="4" id="KW-0378">Hydrolase</keyword>
<dbReference type="GO" id="GO:0046872">
    <property type="term" value="F:metal ion binding"/>
    <property type="evidence" value="ECO:0007669"/>
    <property type="project" value="UniProtKB-KW"/>
</dbReference>
<feature type="domain" description="Fumarylacetoacetase-like C-terminal" evidence="3">
    <location>
        <begin position="82"/>
        <end position="292"/>
    </location>
</feature>
<protein>
    <submittedName>
        <fullName evidence="4">FAA hydrolase family protein</fullName>
    </submittedName>
</protein>
<gene>
    <name evidence="4" type="ORF">DW663_07915</name>
</gene>
<evidence type="ECO:0000256" key="1">
    <source>
        <dbReference type="ARBA" id="ARBA00010211"/>
    </source>
</evidence>
<dbReference type="InterPro" id="IPR036663">
    <property type="entry name" value="Fumarylacetoacetase_C_sf"/>
</dbReference>
<comment type="caution">
    <text evidence="4">The sequence shown here is derived from an EMBL/GenBank/DDBJ whole genome shotgun (WGS) entry which is preliminary data.</text>
</comment>
<dbReference type="RefSeq" id="WP_005883995.1">
    <property type="nucleotide sequence ID" value="NZ_CABMMQ010000001.1"/>
</dbReference>
<name>A0A414PTH7_FUSMR</name>
<dbReference type="PANTHER" id="PTHR42796:SF4">
    <property type="entry name" value="FUMARYLACETOACETATE HYDROLASE DOMAIN-CONTAINING PROTEIN 2A"/>
    <property type="match status" value="1"/>
</dbReference>
<dbReference type="GeneID" id="62763038"/>
<dbReference type="AlphaFoldDB" id="A0A414PTH7"/>
<dbReference type="FunFam" id="3.90.850.10:FF:000002">
    <property type="entry name" value="2-hydroxyhepta-2,4-diene-1,7-dioate isomerase"/>
    <property type="match status" value="1"/>
</dbReference>
<dbReference type="GO" id="GO:0016787">
    <property type="term" value="F:hydrolase activity"/>
    <property type="evidence" value="ECO:0007669"/>
    <property type="project" value="UniProtKB-KW"/>
</dbReference>
<dbReference type="SUPFAM" id="SSF56529">
    <property type="entry name" value="FAH"/>
    <property type="match status" value="1"/>
</dbReference>
<dbReference type="GO" id="GO:0019752">
    <property type="term" value="P:carboxylic acid metabolic process"/>
    <property type="evidence" value="ECO:0007669"/>
    <property type="project" value="UniProtKB-ARBA"/>
</dbReference>
<dbReference type="Pfam" id="PF01557">
    <property type="entry name" value="FAA_hydrolase"/>
    <property type="match status" value="1"/>
</dbReference>
<dbReference type="PANTHER" id="PTHR42796">
    <property type="entry name" value="FUMARYLACETOACETATE HYDROLASE DOMAIN-CONTAINING PROTEIN 2A-RELATED"/>
    <property type="match status" value="1"/>
</dbReference>
<dbReference type="EMBL" id="QRHL01000012">
    <property type="protein sequence ID" value="RHF71806.1"/>
    <property type="molecule type" value="Genomic_DNA"/>
</dbReference>
<accession>A0A414PTH7</accession>
<evidence type="ECO:0000313" key="4">
    <source>
        <dbReference type="EMBL" id="RHF71806.1"/>
    </source>
</evidence>
<sequence>MKFIRFIVNNIEKIGVLDKSEKNIIELFTTNKNKRDSMIEFIEEIDDKVLKNIKSKIDNEIGKYKVDEVEICSPIRKPIHDIICVGVNYRKHLIETQEKFDNSFKTPEKTVYFSKRASEIIGTNQSIKSRLDLDEKLDYEVELAVIIGKAGKNIAEKEAEKYIFGYSIFNDISSRGLQKEHIQWYRGKSIDTYSTMGPVILHKSLVPHPLELKICSEVNDEIRQNSNTKYMLSNVSKIISEISNGITLEPGDIIITGTPDGVGLGYNPPKFLKKEDIVKCKIEKIGELINKVE</sequence>